<dbReference type="GO" id="GO:0047661">
    <property type="term" value="F:amino-acid racemase activity"/>
    <property type="evidence" value="ECO:0007669"/>
    <property type="project" value="InterPro"/>
</dbReference>
<gene>
    <name evidence="2" type="ORF">S03H2_45975</name>
</gene>
<name>X1HXG1_9ZZZZ</name>
<proteinExistence type="inferred from homology"/>
<dbReference type="PANTHER" id="PTHR28047">
    <property type="entry name" value="PROTEIN DCG1"/>
    <property type="match status" value="1"/>
</dbReference>
<dbReference type="Pfam" id="PF01177">
    <property type="entry name" value="Asp_Glu_race"/>
    <property type="match status" value="1"/>
</dbReference>
<reference evidence="2" key="1">
    <citation type="journal article" date="2014" name="Front. Microbiol.">
        <title>High frequency of phylogenetically diverse reductive dehalogenase-homologous genes in deep subseafloor sedimentary metagenomes.</title>
        <authorList>
            <person name="Kawai M."/>
            <person name="Futagami T."/>
            <person name="Toyoda A."/>
            <person name="Takaki Y."/>
            <person name="Nishi S."/>
            <person name="Hori S."/>
            <person name="Arai W."/>
            <person name="Tsubouchi T."/>
            <person name="Morono Y."/>
            <person name="Uchiyama I."/>
            <person name="Ito T."/>
            <person name="Fujiyama A."/>
            <person name="Inagaki F."/>
            <person name="Takami H."/>
        </authorList>
    </citation>
    <scope>NUCLEOTIDE SEQUENCE</scope>
    <source>
        <strain evidence="2">Expedition CK06-06</strain>
    </source>
</reference>
<comment type="caution">
    <text evidence="2">The sequence shown here is derived from an EMBL/GenBank/DDBJ whole genome shotgun (WGS) entry which is preliminary data.</text>
</comment>
<sequence>KKGPESLECTYDEVWSELFTVQEAEKAEREGYDGIIIYCFGDPGLRAAKEKLDIPVVGINEPSIHIASLLGDKFSIISPGPAGPGITIEGLTKDKMKLYGFEHKCASVRCIGIPVLDLEKDKSREAERVFEEAKKAVVDDGADTIVLGCGSILGVEGRILKELKVPVVVPGVAALKICEDLICMEIAQSKRYFATPPEKKRLL</sequence>
<organism evidence="2">
    <name type="scientific">marine sediment metagenome</name>
    <dbReference type="NCBI Taxonomy" id="412755"/>
    <lineage>
        <taxon>unclassified sequences</taxon>
        <taxon>metagenomes</taxon>
        <taxon>ecological metagenomes</taxon>
    </lineage>
</organism>
<dbReference type="InterPro" id="IPR053714">
    <property type="entry name" value="Iso_Racemase_Enz_sf"/>
</dbReference>
<evidence type="ECO:0000256" key="1">
    <source>
        <dbReference type="ARBA" id="ARBA00038414"/>
    </source>
</evidence>
<dbReference type="PANTHER" id="PTHR28047:SF5">
    <property type="entry name" value="PROTEIN DCG1"/>
    <property type="match status" value="1"/>
</dbReference>
<accession>X1HXG1</accession>
<evidence type="ECO:0008006" key="3">
    <source>
        <dbReference type="Google" id="ProtNLM"/>
    </source>
</evidence>
<protein>
    <recommendedName>
        <fullName evidence="3">Hydantoin racemase</fullName>
    </recommendedName>
</protein>
<evidence type="ECO:0000313" key="2">
    <source>
        <dbReference type="EMBL" id="GAH74861.1"/>
    </source>
</evidence>
<feature type="non-terminal residue" evidence="2">
    <location>
        <position position="1"/>
    </location>
</feature>
<dbReference type="AlphaFoldDB" id="X1HXG1"/>
<dbReference type="InterPro" id="IPR052186">
    <property type="entry name" value="Hydantoin_racemase-like"/>
</dbReference>
<comment type="similarity">
    <text evidence="1">Belongs to the HyuE racemase family.</text>
</comment>
<dbReference type="InterPro" id="IPR015942">
    <property type="entry name" value="Asp/Glu/hydantoin_racemase"/>
</dbReference>
<dbReference type="Gene3D" id="3.40.50.12500">
    <property type="match status" value="1"/>
</dbReference>
<dbReference type="EMBL" id="BARU01028831">
    <property type="protein sequence ID" value="GAH74861.1"/>
    <property type="molecule type" value="Genomic_DNA"/>
</dbReference>